<dbReference type="InterPro" id="IPR006442">
    <property type="entry name" value="Antitoxin_Phd/YefM"/>
</dbReference>
<evidence type="ECO:0000256" key="1">
    <source>
        <dbReference type="ARBA" id="ARBA00009981"/>
    </source>
</evidence>
<reference evidence="2" key="1">
    <citation type="submission" date="2019-08" db="EMBL/GenBank/DDBJ databases">
        <authorList>
            <person name="Kucharzyk K."/>
            <person name="Murdoch R.W."/>
            <person name="Higgins S."/>
            <person name="Loffler F."/>
        </authorList>
    </citation>
    <scope>NUCLEOTIDE SEQUENCE</scope>
</reference>
<accession>A0A644XYR3</accession>
<sequence length="84" mass="9809">MIIVSSREFRDKQKSYLDKVDEGVEILIRRGKNKSYKIVPVQEDDTLMSKEEFFAMIDRALEEAEQGKVTKLTPELRNELFGDL</sequence>
<dbReference type="EMBL" id="VSSQ01003582">
    <property type="protein sequence ID" value="MPM21402.1"/>
    <property type="molecule type" value="Genomic_DNA"/>
</dbReference>
<dbReference type="AlphaFoldDB" id="A0A644XYR3"/>
<dbReference type="SUPFAM" id="SSF143120">
    <property type="entry name" value="YefM-like"/>
    <property type="match status" value="1"/>
</dbReference>
<comment type="caution">
    <text evidence="2">The sequence shown here is derived from an EMBL/GenBank/DDBJ whole genome shotgun (WGS) entry which is preliminary data.</text>
</comment>
<proteinExistence type="inferred from homology"/>
<gene>
    <name evidence="2" type="ORF">SDC9_67846</name>
</gene>
<evidence type="ECO:0008006" key="3">
    <source>
        <dbReference type="Google" id="ProtNLM"/>
    </source>
</evidence>
<dbReference type="InterPro" id="IPR036165">
    <property type="entry name" value="YefM-like_sf"/>
</dbReference>
<protein>
    <recommendedName>
        <fullName evidence="3">Antitoxin</fullName>
    </recommendedName>
</protein>
<evidence type="ECO:0000313" key="2">
    <source>
        <dbReference type="EMBL" id="MPM21402.1"/>
    </source>
</evidence>
<comment type="similarity">
    <text evidence="1">Belongs to the phD/YefM antitoxin family.</text>
</comment>
<organism evidence="2">
    <name type="scientific">bioreactor metagenome</name>
    <dbReference type="NCBI Taxonomy" id="1076179"/>
    <lineage>
        <taxon>unclassified sequences</taxon>
        <taxon>metagenomes</taxon>
        <taxon>ecological metagenomes</taxon>
    </lineage>
</organism>
<name>A0A644XYR3_9ZZZZ</name>
<dbReference type="Pfam" id="PF02604">
    <property type="entry name" value="PhdYeFM_antitox"/>
    <property type="match status" value="1"/>
</dbReference>